<dbReference type="Gramene" id="KVI05551">
    <property type="protein sequence ID" value="KVI05551"/>
    <property type="gene ID" value="Ccrd_016171"/>
</dbReference>
<dbReference type="OMA" id="PAYRTMT"/>
<reference evidence="6 7" key="1">
    <citation type="journal article" date="2016" name="Sci. Rep.">
        <title>The genome sequence of the outbreeding globe artichoke constructed de novo incorporating a phase-aware low-pass sequencing strategy of F1 progeny.</title>
        <authorList>
            <person name="Scaglione D."/>
            <person name="Reyes-Chin-Wo S."/>
            <person name="Acquadro A."/>
            <person name="Froenicke L."/>
            <person name="Portis E."/>
            <person name="Beitel C."/>
            <person name="Tirone M."/>
            <person name="Mauro R."/>
            <person name="Lo Monaco A."/>
            <person name="Mauromicale G."/>
            <person name="Faccioli P."/>
            <person name="Cattivelli L."/>
            <person name="Rieseberg L."/>
            <person name="Michelmore R."/>
            <person name="Lanteri S."/>
        </authorList>
    </citation>
    <scope>NUCLEOTIDE SEQUENCE [LARGE SCALE GENOMIC DNA]</scope>
    <source>
        <strain evidence="6">2C</strain>
    </source>
</reference>
<dbReference type="InterPro" id="IPR005123">
    <property type="entry name" value="Oxoglu/Fe-dep_dioxygenase_dom"/>
</dbReference>
<name>A0A124SG82_CYNCS</name>
<sequence length="378" mass="42660">MSSIQILLFVFGLLMFKYKKSRMHRFVFLSAMAEGPHVAIPLRLSIATAWPLKPKLHRVYLLIQEDRPQNLDDPVCDSIPVIDLAKPTAVHSHIQPVEAILKASKEFGFFQVINHGVPEKITTDAMNVLKEFFNLPSKEAIEYVPHTKGWIHTSSDYTKVGAHLWRENLKHLCYPLEECVQLWPNKPARYQEVIAAYILEIQKLSSRILEMICEGLGLEPGYFKDTSEVQLLSSNFYPPCPDPSLTLGILAHQDPSLITLVYQGNSPGLQALKDGHWINVGAVPNAFVVNIGNQLEIISNGKFRSMDHRVVTSPHETRISIATLVNPPLDCIVEPAKVLVNESEPSRYQARQYKEYVHHNKAFGDHTVTIQNAMISES</sequence>
<evidence type="ECO:0000313" key="7">
    <source>
        <dbReference type="Proteomes" id="UP000243975"/>
    </source>
</evidence>
<dbReference type="GO" id="GO:0016705">
    <property type="term" value="F:oxidoreductase activity, acting on paired donors, with incorporation or reduction of molecular oxygen"/>
    <property type="evidence" value="ECO:0007669"/>
    <property type="project" value="UniProtKB-ARBA"/>
</dbReference>
<keyword evidence="4" id="KW-0560">Oxidoreductase</keyword>
<dbReference type="GO" id="GO:0051213">
    <property type="term" value="F:dioxygenase activity"/>
    <property type="evidence" value="ECO:0007669"/>
    <property type="project" value="UniProtKB-KW"/>
</dbReference>
<keyword evidence="7" id="KW-1185">Reference proteome</keyword>
<protein>
    <submittedName>
        <fullName evidence="6">Non-heme dioxygenase N-terminal domain-containing protein</fullName>
    </submittedName>
</protein>
<dbReference type="Pfam" id="PF03171">
    <property type="entry name" value="2OG-FeII_Oxy"/>
    <property type="match status" value="1"/>
</dbReference>
<keyword evidence="3 4" id="KW-0408">Iron</keyword>
<proteinExistence type="inferred from homology"/>
<dbReference type="InterPro" id="IPR044861">
    <property type="entry name" value="IPNS-like_FE2OG_OXY"/>
</dbReference>
<keyword evidence="2 4" id="KW-0479">Metal-binding</keyword>
<evidence type="ECO:0000256" key="1">
    <source>
        <dbReference type="ARBA" id="ARBA00008056"/>
    </source>
</evidence>
<dbReference type="Gene3D" id="2.60.120.330">
    <property type="entry name" value="B-lactam Antibiotic, Isopenicillin N Synthase, Chain"/>
    <property type="match status" value="1"/>
</dbReference>
<dbReference type="EMBL" id="LEKV01001869">
    <property type="protein sequence ID" value="KVI05551.1"/>
    <property type="molecule type" value="Genomic_DNA"/>
</dbReference>
<evidence type="ECO:0000256" key="4">
    <source>
        <dbReference type="RuleBase" id="RU003682"/>
    </source>
</evidence>
<dbReference type="PROSITE" id="PS51471">
    <property type="entry name" value="FE2OG_OXY"/>
    <property type="match status" value="1"/>
</dbReference>
<dbReference type="STRING" id="59895.A0A124SG82"/>
<keyword evidence="6" id="KW-0223">Dioxygenase</keyword>
<evidence type="ECO:0000256" key="3">
    <source>
        <dbReference type="ARBA" id="ARBA00023004"/>
    </source>
</evidence>
<dbReference type="Pfam" id="PF14226">
    <property type="entry name" value="DIOX_N"/>
    <property type="match status" value="1"/>
</dbReference>
<dbReference type="SUPFAM" id="SSF51197">
    <property type="entry name" value="Clavaminate synthase-like"/>
    <property type="match status" value="1"/>
</dbReference>
<accession>A0A124SG82</accession>
<dbReference type="PANTHER" id="PTHR47991">
    <property type="entry name" value="OXOGLUTARATE/IRON-DEPENDENT DIOXYGENASE"/>
    <property type="match status" value="1"/>
</dbReference>
<dbReference type="Proteomes" id="UP000243975">
    <property type="component" value="Unassembled WGS sequence"/>
</dbReference>
<feature type="domain" description="Fe2OG dioxygenase" evidence="5">
    <location>
        <begin position="225"/>
        <end position="327"/>
    </location>
</feature>
<dbReference type="InterPro" id="IPR050295">
    <property type="entry name" value="Plant_2OG-oxidoreductases"/>
</dbReference>
<organism evidence="6 7">
    <name type="scientific">Cynara cardunculus var. scolymus</name>
    <name type="common">Globe artichoke</name>
    <name type="synonym">Cynara scolymus</name>
    <dbReference type="NCBI Taxonomy" id="59895"/>
    <lineage>
        <taxon>Eukaryota</taxon>
        <taxon>Viridiplantae</taxon>
        <taxon>Streptophyta</taxon>
        <taxon>Embryophyta</taxon>
        <taxon>Tracheophyta</taxon>
        <taxon>Spermatophyta</taxon>
        <taxon>Magnoliopsida</taxon>
        <taxon>eudicotyledons</taxon>
        <taxon>Gunneridae</taxon>
        <taxon>Pentapetalae</taxon>
        <taxon>asterids</taxon>
        <taxon>campanulids</taxon>
        <taxon>Asterales</taxon>
        <taxon>Asteraceae</taxon>
        <taxon>Carduoideae</taxon>
        <taxon>Cardueae</taxon>
        <taxon>Carduinae</taxon>
        <taxon>Cynara</taxon>
    </lineage>
</organism>
<comment type="caution">
    <text evidence="6">The sequence shown here is derived from an EMBL/GenBank/DDBJ whole genome shotgun (WGS) entry which is preliminary data.</text>
</comment>
<evidence type="ECO:0000256" key="2">
    <source>
        <dbReference type="ARBA" id="ARBA00022723"/>
    </source>
</evidence>
<evidence type="ECO:0000313" key="6">
    <source>
        <dbReference type="EMBL" id="KVI05551.1"/>
    </source>
</evidence>
<dbReference type="InterPro" id="IPR027443">
    <property type="entry name" value="IPNS-like_sf"/>
</dbReference>
<gene>
    <name evidence="6" type="ORF">Ccrd_016171</name>
</gene>
<comment type="similarity">
    <text evidence="1 4">Belongs to the iron/ascorbate-dependent oxidoreductase family.</text>
</comment>
<dbReference type="AlphaFoldDB" id="A0A124SG82"/>
<dbReference type="GO" id="GO:0046872">
    <property type="term" value="F:metal ion binding"/>
    <property type="evidence" value="ECO:0007669"/>
    <property type="project" value="UniProtKB-KW"/>
</dbReference>
<dbReference type="InterPro" id="IPR026992">
    <property type="entry name" value="DIOX_N"/>
</dbReference>
<evidence type="ECO:0000259" key="5">
    <source>
        <dbReference type="PROSITE" id="PS51471"/>
    </source>
</evidence>